<dbReference type="GO" id="GO:0005634">
    <property type="term" value="C:nucleus"/>
    <property type="evidence" value="ECO:0007669"/>
    <property type="project" value="UniProtKB-SubCell"/>
</dbReference>
<dbReference type="Proteomes" id="UP000807306">
    <property type="component" value="Unassembled WGS sequence"/>
</dbReference>
<keyword evidence="7" id="KW-1185">Reference proteome</keyword>
<dbReference type="GO" id="GO:0006351">
    <property type="term" value="P:DNA-templated transcription"/>
    <property type="evidence" value="ECO:0007669"/>
    <property type="project" value="InterPro"/>
</dbReference>
<organism evidence="6 7">
    <name type="scientific">Crepidotus variabilis</name>
    <dbReference type="NCBI Taxonomy" id="179855"/>
    <lineage>
        <taxon>Eukaryota</taxon>
        <taxon>Fungi</taxon>
        <taxon>Dikarya</taxon>
        <taxon>Basidiomycota</taxon>
        <taxon>Agaricomycotina</taxon>
        <taxon>Agaricomycetes</taxon>
        <taxon>Agaricomycetidae</taxon>
        <taxon>Agaricales</taxon>
        <taxon>Agaricineae</taxon>
        <taxon>Crepidotaceae</taxon>
        <taxon>Crepidotus</taxon>
    </lineage>
</organism>
<dbReference type="PANTHER" id="PTHR31001:SF56">
    <property type="entry name" value="ZN(2)-C6 FUNGAL-TYPE DOMAIN-CONTAINING PROTEIN"/>
    <property type="match status" value="1"/>
</dbReference>
<dbReference type="CDD" id="cd00067">
    <property type="entry name" value="GAL4"/>
    <property type="match status" value="1"/>
</dbReference>
<reference evidence="6" key="1">
    <citation type="submission" date="2020-11" db="EMBL/GenBank/DDBJ databases">
        <authorList>
            <consortium name="DOE Joint Genome Institute"/>
            <person name="Ahrendt S."/>
            <person name="Riley R."/>
            <person name="Andreopoulos W."/>
            <person name="Labutti K."/>
            <person name="Pangilinan J."/>
            <person name="Ruiz-Duenas F.J."/>
            <person name="Barrasa J.M."/>
            <person name="Sanchez-Garcia M."/>
            <person name="Camarero S."/>
            <person name="Miyauchi S."/>
            <person name="Serrano A."/>
            <person name="Linde D."/>
            <person name="Babiker R."/>
            <person name="Drula E."/>
            <person name="Ayuso-Fernandez I."/>
            <person name="Pacheco R."/>
            <person name="Padilla G."/>
            <person name="Ferreira P."/>
            <person name="Barriuso J."/>
            <person name="Kellner H."/>
            <person name="Castanera R."/>
            <person name="Alfaro M."/>
            <person name="Ramirez L."/>
            <person name="Pisabarro A.G."/>
            <person name="Kuo A."/>
            <person name="Tritt A."/>
            <person name="Lipzen A."/>
            <person name="He G."/>
            <person name="Yan M."/>
            <person name="Ng V."/>
            <person name="Cullen D."/>
            <person name="Martin F."/>
            <person name="Rosso M.-N."/>
            <person name="Henrissat B."/>
            <person name="Hibbett D."/>
            <person name="Martinez A.T."/>
            <person name="Grigoriev I.V."/>
        </authorList>
    </citation>
    <scope>NUCLEOTIDE SEQUENCE</scope>
    <source>
        <strain evidence="6">CBS 506.95</strain>
    </source>
</reference>
<evidence type="ECO:0000313" key="7">
    <source>
        <dbReference type="Proteomes" id="UP000807306"/>
    </source>
</evidence>
<dbReference type="SMART" id="SM00066">
    <property type="entry name" value="GAL4"/>
    <property type="match status" value="1"/>
</dbReference>
<dbReference type="PROSITE" id="PS00463">
    <property type="entry name" value="ZN2_CY6_FUNGAL_1"/>
    <property type="match status" value="1"/>
</dbReference>
<dbReference type="PANTHER" id="PTHR31001">
    <property type="entry name" value="UNCHARACTERIZED TRANSCRIPTIONAL REGULATORY PROTEIN"/>
    <property type="match status" value="1"/>
</dbReference>
<evidence type="ECO:0000256" key="2">
    <source>
        <dbReference type="ARBA" id="ARBA00022723"/>
    </source>
</evidence>
<dbReference type="GO" id="GO:0000981">
    <property type="term" value="F:DNA-binding transcription factor activity, RNA polymerase II-specific"/>
    <property type="evidence" value="ECO:0007669"/>
    <property type="project" value="InterPro"/>
</dbReference>
<dbReference type="InterPro" id="IPR050613">
    <property type="entry name" value="Sec_Metabolite_Reg"/>
</dbReference>
<dbReference type="InterPro" id="IPR001138">
    <property type="entry name" value="Zn2Cys6_DnaBD"/>
</dbReference>
<evidence type="ECO:0000256" key="1">
    <source>
        <dbReference type="ARBA" id="ARBA00004123"/>
    </source>
</evidence>
<name>A0A9P6ET80_9AGAR</name>
<evidence type="ECO:0000259" key="5">
    <source>
        <dbReference type="PROSITE" id="PS50048"/>
    </source>
</evidence>
<sequence>MPADPLHNTVARRANRKNDEDLEVRRTRGEISCAECRRLKLRCDKKIPCNSCTRRGCPSICPNGSLSTGQGNRLNSNDTTQLQTRVTEMAQRIRQLEDALSVFQSAVSTEVHPLLKEDLLTIKYGTRNQSRTEGEPERSQQAMPIEPIIDSLGSMSIGDRGEGKYFGRSAGAEMLLMAGAEAERLTDAQRLPQDVLEIEFSFPFPQRFEGEIPWPLLFRHLPPEPRAWSLCETYIEHATWKFHPIYREQMVDEIMSPIYKAVKEHKTTGVYRTEDLSAHQFAVLYLIFGIGALMDLTLDALNDEAHLYYHMGAGCISLRSMFDSQDILTVQAILLLGQYKGLGGRRYTMDATWYLTALAVKLAEGLGLHRDSAQFRMDPKIVNRRRGLFWEMFCMDHYVSLTLGRPASIHLSDTDCEFPEDDEATVDDEGNVLVGHSRWRYQFMKDVFCHVTEKTLTAEAPSYQTILELDRKVREYSIPSHLNAFIDSKEDGYTPLRYMKRCLLGQYRSGTLLYLHRSFCVKAMLDHAKNPLQSPYAPSFLAAYRCASGVVRITSNHFERFPELCQRWWQIWTNLFNSVVVLGAIVCRSPTSSIAPTAFLELGLGCELFEKGATNGVLQSEKARSAIKILQTLKSKALRAYSSVRSGPGLPETQVPFIEDIDHGFDELALFGGQTRILVCRWLRTNQICPETSKPACSSSTTPSTSENGGSSPSSDPIVPTPPDCEVHPSLVEFISNLAPLDASIADLSNWAPNNPLVSSDSFASDQVSWEQPSQIQFNPLPLSNSKFANGSLQPSTEMPAPEFFSNSVENVSAPNTYLPSAMSGQSAMNTHWNAFLESSGIIQDGTSSVQPLNPASATSFDFAELQPLQGFY</sequence>
<dbReference type="AlphaFoldDB" id="A0A9P6ET80"/>
<keyword evidence="3" id="KW-0539">Nucleus</keyword>
<dbReference type="Gene3D" id="4.10.240.10">
    <property type="entry name" value="Zn(2)-C6 fungal-type DNA-binding domain"/>
    <property type="match status" value="1"/>
</dbReference>
<dbReference type="SMART" id="SM00906">
    <property type="entry name" value="Fungal_trans"/>
    <property type="match status" value="1"/>
</dbReference>
<feature type="region of interest" description="Disordered" evidence="4">
    <location>
        <begin position="692"/>
        <end position="723"/>
    </location>
</feature>
<dbReference type="GO" id="GO:0008270">
    <property type="term" value="F:zinc ion binding"/>
    <property type="evidence" value="ECO:0007669"/>
    <property type="project" value="InterPro"/>
</dbReference>
<evidence type="ECO:0000313" key="6">
    <source>
        <dbReference type="EMBL" id="KAF9534816.1"/>
    </source>
</evidence>
<dbReference type="CDD" id="cd12148">
    <property type="entry name" value="fungal_TF_MHR"/>
    <property type="match status" value="1"/>
</dbReference>
<comment type="subcellular location">
    <subcellularLocation>
        <location evidence="1">Nucleus</location>
    </subcellularLocation>
</comment>
<dbReference type="PROSITE" id="PS50048">
    <property type="entry name" value="ZN2_CY6_FUNGAL_2"/>
    <property type="match status" value="1"/>
</dbReference>
<dbReference type="SUPFAM" id="SSF57701">
    <property type="entry name" value="Zn2/Cys6 DNA-binding domain"/>
    <property type="match status" value="1"/>
</dbReference>
<dbReference type="InterPro" id="IPR036864">
    <property type="entry name" value="Zn2-C6_fun-type_DNA-bd_sf"/>
</dbReference>
<dbReference type="Pfam" id="PF04082">
    <property type="entry name" value="Fungal_trans"/>
    <property type="match status" value="1"/>
</dbReference>
<gene>
    <name evidence="6" type="ORF">CPB83DRAFT_842991</name>
</gene>
<keyword evidence="2" id="KW-0479">Metal-binding</keyword>
<feature type="domain" description="Zn(2)-C6 fungal-type" evidence="5">
    <location>
        <begin position="32"/>
        <end position="61"/>
    </location>
</feature>
<dbReference type="GO" id="GO:0003677">
    <property type="term" value="F:DNA binding"/>
    <property type="evidence" value="ECO:0007669"/>
    <property type="project" value="InterPro"/>
</dbReference>
<dbReference type="OrthoDB" id="424974at2759"/>
<evidence type="ECO:0000256" key="4">
    <source>
        <dbReference type="SAM" id="MobiDB-lite"/>
    </source>
</evidence>
<dbReference type="InterPro" id="IPR007219">
    <property type="entry name" value="XnlR_reg_dom"/>
</dbReference>
<dbReference type="EMBL" id="MU157825">
    <property type="protein sequence ID" value="KAF9534816.1"/>
    <property type="molecule type" value="Genomic_DNA"/>
</dbReference>
<evidence type="ECO:0000256" key="3">
    <source>
        <dbReference type="ARBA" id="ARBA00023242"/>
    </source>
</evidence>
<accession>A0A9P6ET80</accession>
<comment type="caution">
    <text evidence="6">The sequence shown here is derived from an EMBL/GenBank/DDBJ whole genome shotgun (WGS) entry which is preliminary data.</text>
</comment>
<proteinExistence type="predicted"/>
<feature type="compositionally biased region" description="Low complexity" evidence="4">
    <location>
        <begin position="692"/>
        <end position="717"/>
    </location>
</feature>
<protein>
    <submittedName>
        <fullName evidence="6">Fungal-specific transcription factor domain-containing protein</fullName>
    </submittedName>
</protein>